<gene>
    <name evidence="1" type="ORF">PR048_019720</name>
</gene>
<accession>A0ABQ9H4C2</accession>
<reference evidence="1 2" key="1">
    <citation type="submission" date="2023-02" db="EMBL/GenBank/DDBJ databases">
        <title>LHISI_Scaffold_Assembly.</title>
        <authorList>
            <person name="Stuart O.P."/>
            <person name="Cleave R."/>
            <person name="Magrath M.J.L."/>
            <person name="Mikheyev A.S."/>
        </authorList>
    </citation>
    <scope>NUCLEOTIDE SEQUENCE [LARGE SCALE GENOMIC DNA]</scope>
    <source>
        <strain evidence="1">Daus_M_001</strain>
        <tissue evidence="1">Leg muscle</tissue>
    </source>
</reference>
<protein>
    <submittedName>
        <fullName evidence="1">Uncharacterized protein</fullName>
    </submittedName>
</protein>
<proteinExistence type="predicted"/>
<evidence type="ECO:0000313" key="2">
    <source>
        <dbReference type="Proteomes" id="UP001159363"/>
    </source>
</evidence>
<organism evidence="1 2">
    <name type="scientific">Dryococelus australis</name>
    <dbReference type="NCBI Taxonomy" id="614101"/>
    <lineage>
        <taxon>Eukaryota</taxon>
        <taxon>Metazoa</taxon>
        <taxon>Ecdysozoa</taxon>
        <taxon>Arthropoda</taxon>
        <taxon>Hexapoda</taxon>
        <taxon>Insecta</taxon>
        <taxon>Pterygota</taxon>
        <taxon>Neoptera</taxon>
        <taxon>Polyneoptera</taxon>
        <taxon>Phasmatodea</taxon>
        <taxon>Verophasmatodea</taxon>
        <taxon>Anareolatae</taxon>
        <taxon>Phasmatidae</taxon>
        <taxon>Eurycanthinae</taxon>
        <taxon>Dryococelus</taxon>
    </lineage>
</organism>
<sequence length="132" mass="15114">MLSLFQKLNHGVQFRKLGDMEIGKKYRATDIQHVNTSYGQSITCVLDEDLKNLNDSAQVYLTYGEMKPTANGKTAHMIEFSFGMLDRLLFVCHQHSIIMYVAFNLLDICKYEDVTIGYCKVSFKPAGLYEQI</sequence>
<keyword evidence="2" id="KW-1185">Reference proteome</keyword>
<dbReference type="Proteomes" id="UP001159363">
    <property type="component" value="Chromosome 6"/>
</dbReference>
<comment type="caution">
    <text evidence="1">The sequence shown here is derived from an EMBL/GenBank/DDBJ whole genome shotgun (WGS) entry which is preliminary data.</text>
</comment>
<name>A0ABQ9H4C2_9NEOP</name>
<evidence type="ECO:0000313" key="1">
    <source>
        <dbReference type="EMBL" id="KAJ8879114.1"/>
    </source>
</evidence>
<dbReference type="EMBL" id="JARBHB010000007">
    <property type="protein sequence ID" value="KAJ8879114.1"/>
    <property type="molecule type" value="Genomic_DNA"/>
</dbReference>